<reference evidence="13 14" key="1">
    <citation type="submission" date="2020-05" db="EMBL/GenBank/DDBJ databases">
        <title>Complete genome of Desulfobulbus oligotrophicus.</title>
        <authorList>
            <person name="Podar M."/>
        </authorList>
    </citation>
    <scope>NUCLEOTIDE SEQUENCE [LARGE SCALE GENOMIC DNA]</scope>
    <source>
        <strain evidence="13 14">Prop6</strain>
    </source>
</reference>
<comment type="function">
    <text evidence="9">Involved in targeting and insertion of nascent membrane proteins into the cytoplasmic membrane. Acts as a receptor for the complex formed by the signal recognition particle (SRP) and the ribosome-nascent chain (RNC). Interaction with SRP-RNC leads to the transfer of the RNC complex to the Sec translocase for insertion into the membrane, the hydrolysis of GTP by both Ffh and FtsY, and the dissociation of the SRP-FtsY complex into the individual components.</text>
</comment>
<dbReference type="NCBIfam" id="TIGR00064">
    <property type="entry name" value="ftsY"/>
    <property type="match status" value="1"/>
</dbReference>
<comment type="catalytic activity">
    <reaction evidence="8 10">
        <text>GTP + H2O = GDP + phosphate + H(+)</text>
        <dbReference type="Rhea" id="RHEA:19669"/>
        <dbReference type="ChEBI" id="CHEBI:15377"/>
        <dbReference type="ChEBI" id="CHEBI:15378"/>
        <dbReference type="ChEBI" id="CHEBI:37565"/>
        <dbReference type="ChEBI" id="CHEBI:43474"/>
        <dbReference type="ChEBI" id="CHEBI:58189"/>
        <dbReference type="EC" id="3.6.5.4"/>
    </reaction>
</comment>
<dbReference type="SUPFAM" id="SSF47364">
    <property type="entry name" value="Domain of the SRP/SRP receptor G-proteins"/>
    <property type="match status" value="1"/>
</dbReference>
<dbReference type="GO" id="GO:0006614">
    <property type="term" value="P:SRP-dependent cotranslational protein targeting to membrane"/>
    <property type="evidence" value="ECO:0007669"/>
    <property type="project" value="InterPro"/>
</dbReference>
<evidence type="ECO:0000256" key="11">
    <source>
        <dbReference type="SAM" id="MobiDB-lite"/>
    </source>
</evidence>
<dbReference type="Gene3D" id="1.20.120.140">
    <property type="entry name" value="Signal recognition particle SRP54, nucleotide-binding domain"/>
    <property type="match status" value="1"/>
</dbReference>
<evidence type="ECO:0000313" key="14">
    <source>
        <dbReference type="Proteomes" id="UP000596092"/>
    </source>
</evidence>
<keyword evidence="4 10" id="KW-0378">Hydrolase</keyword>
<keyword evidence="2 10" id="KW-0963">Cytoplasm</keyword>
<evidence type="ECO:0000259" key="12">
    <source>
        <dbReference type="PROSITE" id="PS00300"/>
    </source>
</evidence>
<dbReference type="GO" id="GO:0005737">
    <property type="term" value="C:cytoplasm"/>
    <property type="evidence" value="ECO:0007669"/>
    <property type="project" value="UniProtKB-SubCell"/>
</dbReference>
<evidence type="ECO:0000256" key="5">
    <source>
        <dbReference type="ARBA" id="ARBA00023134"/>
    </source>
</evidence>
<dbReference type="FunFam" id="1.20.120.140:FF:000002">
    <property type="entry name" value="Signal recognition particle receptor FtsY"/>
    <property type="match status" value="1"/>
</dbReference>
<comment type="subcellular location">
    <subcellularLocation>
        <location evidence="10">Cell membrane</location>
        <topology evidence="10">Peripheral membrane protein</topology>
        <orientation evidence="10">Cytoplasmic side</orientation>
    </subcellularLocation>
    <subcellularLocation>
        <location evidence="10">Cytoplasm</location>
    </subcellularLocation>
</comment>
<dbReference type="Pfam" id="PF00448">
    <property type="entry name" value="SRP54"/>
    <property type="match status" value="1"/>
</dbReference>
<evidence type="ECO:0000256" key="6">
    <source>
        <dbReference type="ARBA" id="ARBA00023136"/>
    </source>
</evidence>
<dbReference type="KEGG" id="dog:HP555_13605"/>
<dbReference type="SMART" id="SM00963">
    <property type="entry name" value="SRP54_N"/>
    <property type="match status" value="1"/>
</dbReference>
<evidence type="ECO:0000256" key="2">
    <source>
        <dbReference type="ARBA" id="ARBA00022490"/>
    </source>
</evidence>
<feature type="binding site" evidence="10">
    <location>
        <begin position="455"/>
        <end position="459"/>
    </location>
    <ligand>
        <name>GTP</name>
        <dbReference type="ChEBI" id="CHEBI:37565"/>
    </ligand>
</feature>
<dbReference type="EC" id="3.6.5.4" evidence="10"/>
<keyword evidence="6 10" id="KW-0472">Membrane</keyword>
<sequence length="572" mass="62056">MLGWFKKKFRKQTDAAETVETEQQLSADIDEQVVVAVEDGGVFESEDSLLKSDEEESPVFAAATDEVVVEEAVVFDVHDEADQEETTTAEVQTVEAEQQLSADTNEQIIVVVEDEGVSEPEDSLFELDKEETSAGFLSETVDTEEDIVSAASDVVAEPDSAGADPVVMSAEQTAAVELEPLSAVVDGSQLATAEQGDTADELQEAGIKEADHSYGLEPPGLEEPEADEISVVDPGGLESAHPQAAEDSSDVSTSKTRQVQTRKTLFQRLQERLGKTRDSFVYQLDRLFLGKKEIDQELFEQLEELLITSDLGVGTTLDLLDIARKKVKREQLRDPQSLKSIIRDQILTYIEASEQPAELVMPEEGPFVIMVVGVNGVGKTTTIGKLAAKFIRSGQSVLLVAADTFRAAAINQLKIWGDRVGAEVTARSPGADPSSVVFDGLEYGVARAFDVIIIDTAGRLHTSVNLMAELKKIRRVIDKKMPGAPHEVMLVLDATTGQNGVSQAKLFHEAVGISGLALTKLDGTAKGGIIANVCREMKIPVRFIGIGEQMNDLRDFNAREFVDALFFSQDKV</sequence>
<organism evidence="13 14">
    <name type="scientific">Desulfobulbus oligotrophicus</name>
    <dbReference type="NCBI Taxonomy" id="1909699"/>
    <lineage>
        <taxon>Bacteria</taxon>
        <taxon>Pseudomonadati</taxon>
        <taxon>Thermodesulfobacteriota</taxon>
        <taxon>Desulfobulbia</taxon>
        <taxon>Desulfobulbales</taxon>
        <taxon>Desulfobulbaceae</taxon>
        <taxon>Desulfobulbus</taxon>
    </lineage>
</organism>
<evidence type="ECO:0000256" key="3">
    <source>
        <dbReference type="ARBA" id="ARBA00022741"/>
    </source>
</evidence>
<dbReference type="InterPro" id="IPR027417">
    <property type="entry name" value="P-loop_NTPase"/>
</dbReference>
<dbReference type="Pfam" id="PF02881">
    <property type="entry name" value="SRP54_N"/>
    <property type="match status" value="1"/>
</dbReference>
<dbReference type="InterPro" id="IPR013822">
    <property type="entry name" value="Signal_recog_particl_SRP54_hlx"/>
</dbReference>
<keyword evidence="14" id="KW-1185">Reference proteome</keyword>
<proteinExistence type="inferred from homology"/>
<dbReference type="PANTHER" id="PTHR43134:SF1">
    <property type="entry name" value="SIGNAL RECOGNITION PARTICLE RECEPTOR SUBUNIT ALPHA"/>
    <property type="match status" value="1"/>
</dbReference>
<accession>A0A7T5VF86</accession>
<dbReference type="PANTHER" id="PTHR43134">
    <property type="entry name" value="SIGNAL RECOGNITION PARTICLE RECEPTOR SUBUNIT ALPHA"/>
    <property type="match status" value="1"/>
</dbReference>
<dbReference type="SMART" id="SM00962">
    <property type="entry name" value="SRP54"/>
    <property type="match status" value="1"/>
</dbReference>
<keyword evidence="3 10" id="KW-0547">Nucleotide-binding</keyword>
<dbReference type="RefSeq" id="WP_199263110.1">
    <property type="nucleotide sequence ID" value="NZ_CP054140.1"/>
</dbReference>
<keyword evidence="1 10" id="KW-1003">Cell membrane</keyword>
<dbReference type="GO" id="GO:0005525">
    <property type="term" value="F:GTP binding"/>
    <property type="evidence" value="ECO:0007669"/>
    <property type="project" value="UniProtKB-UniRule"/>
</dbReference>
<dbReference type="FunFam" id="3.40.50.300:FF:000053">
    <property type="entry name" value="Signal recognition particle receptor FtsY"/>
    <property type="match status" value="1"/>
</dbReference>
<dbReference type="AlphaFoldDB" id="A0A7T5VF86"/>
<keyword evidence="7 10" id="KW-0675">Receptor</keyword>
<evidence type="ECO:0000256" key="9">
    <source>
        <dbReference type="ARBA" id="ARBA00053570"/>
    </source>
</evidence>
<dbReference type="GO" id="GO:0003924">
    <property type="term" value="F:GTPase activity"/>
    <property type="evidence" value="ECO:0007669"/>
    <property type="project" value="UniProtKB-UniRule"/>
</dbReference>
<keyword evidence="5 10" id="KW-0342">GTP-binding</keyword>
<dbReference type="Proteomes" id="UP000596092">
    <property type="component" value="Chromosome"/>
</dbReference>
<comment type="subunit">
    <text evidence="10">Part of the signal recognition particle protein translocation system, which is composed of SRP and FtsY.</text>
</comment>
<feature type="domain" description="SRP54-type proteins GTP-binding" evidence="12">
    <location>
        <begin position="540"/>
        <end position="553"/>
    </location>
</feature>
<evidence type="ECO:0000313" key="13">
    <source>
        <dbReference type="EMBL" id="QQG66825.1"/>
    </source>
</evidence>
<evidence type="ECO:0000256" key="10">
    <source>
        <dbReference type="HAMAP-Rule" id="MF_00920"/>
    </source>
</evidence>
<dbReference type="EMBL" id="CP054140">
    <property type="protein sequence ID" value="QQG66825.1"/>
    <property type="molecule type" value="Genomic_DNA"/>
</dbReference>
<dbReference type="InterPro" id="IPR036225">
    <property type="entry name" value="SRP/SRP_N"/>
</dbReference>
<dbReference type="Gene3D" id="3.40.50.300">
    <property type="entry name" value="P-loop containing nucleotide triphosphate hydrolases"/>
    <property type="match status" value="1"/>
</dbReference>
<dbReference type="GO" id="GO:0005047">
    <property type="term" value="F:signal recognition particle binding"/>
    <property type="evidence" value="ECO:0007669"/>
    <property type="project" value="TreeGrafter"/>
</dbReference>
<dbReference type="InterPro" id="IPR003593">
    <property type="entry name" value="AAA+_ATPase"/>
</dbReference>
<dbReference type="SMART" id="SM00382">
    <property type="entry name" value="AAA"/>
    <property type="match status" value="1"/>
</dbReference>
<dbReference type="SUPFAM" id="SSF52540">
    <property type="entry name" value="P-loop containing nucleoside triphosphate hydrolases"/>
    <property type="match status" value="1"/>
</dbReference>
<protein>
    <recommendedName>
        <fullName evidence="10">Signal recognition particle receptor FtsY</fullName>
        <shortName evidence="10">SRP receptor</shortName>
        <ecNumber evidence="10">3.6.5.4</ecNumber>
    </recommendedName>
</protein>
<gene>
    <name evidence="10 13" type="primary">ftsY</name>
    <name evidence="13" type="ORF">HP555_13605</name>
</gene>
<dbReference type="InterPro" id="IPR004390">
    <property type="entry name" value="SR_rcpt_FtsY"/>
</dbReference>
<feature type="binding site" evidence="10">
    <location>
        <begin position="373"/>
        <end position="380"/>
    </location>
    <ligand>
        <name>GTP</name>
        <dbReference type="ChEBI" id="CHEBI:37565"/>
    </ligand>
</feature>
<name>A0A7T5VF86_9BACT</name>
<comment type="similarity">
    <text evidence="10">Belongs to the GTP-binding SRP family. FtsY subfamily.</text>
</comment>
<evidence type="ECO:0000256" key="8">
    <source>
        <dbReference type="ARBA" id="ARBA00048027"/>
    </source>
</evidence>
<dbReference type="GO" id="GO:0005886">
    <property type="term" value="C:plasma membrane"/>
    <property type="evidence" value="ECO:0007669"/>
    <property type="project" value="UniProtKB-SubCell"/>
</dbReference>
<dbReference type="HAMAP" id="MF_00920">
    <property type="entry name" value="FtsY"/>
    <property type="match status" value="1"/>
</dbReference>
<dbReference type="InterPro" id="IPR042101">
    <property type="entry name" value="SRP54_N_sf"/>
</dbReference>
<feature type="binding site" evidence="10">
    <location>
        <begin position="519"/>
        <end position="522"/>
    </location>
    <ligand>
        <name>GTP</name>
        <dbReference type="ChEBI" id="CHEBI:37565"/>
    </ligand>
</feature>
<evidence type="ECO:0000256" key="4">
    <source>
        <dbReference type="ARBA" id="ARBA00022801"/>
    </source>
</evidence>
<evidence type="ECO:0000256" key="1">
    <source>
        <dbReference type="ARBA" id="ARBA00022475"/>
    </source>
</evidence>
<evidence type="ECO:0000256" key="7">
    <source>
        <dbReference type="ARBA" id="ARBA00023170"/>
    </source>
</evidence>
<feature type="region of interest" description="Disordered" evidence="11">
    <location>
        <begin position="232"/>
        <end position="257"/>
    </location>
</feature>
<dbReference type="CDD" id="cd17874">
    <property type="entry name" value="FtsY"/>
    <property type="match status" value="1"/>
</dbReference>
<dbReference type="InterPro" id="IPR000897">
    <property type="entry name" value="SRP54_GTPase_dom"/>
</dbReference>
<dbReference type="PROSITE" id="PS00300">
    <property type="entry name" value="SRP54"/>
    <property type="match status" value="1"/>
</dbReference>